<protein>
    <submittedName>
        <fullName evidence="2">Uncharacterized protein</fullName>
    </submittedName>
</protein>
<accession>A0A8H6HK27</accession>
<evidence type="ECO:0000313" key="2">
    <source>
        <dbReference type="EMBL" id="KAF6747233.1"/>
    </source>
</evidence>
<feature type="region of interest" description="Disordered" evidence="1">
    <location>
        <begin position="1"/>
        <end position="59"/>
    </location>
</feature>
<dbReference type="AlphaFoldDB" id="A0A8H6HK27"/>
<evidence type="ECO:0000313" key="3">
    <source>
        <dbReference type="Proteomes" id="UP000521943"/>
    </source>
</evidence>
<reference evidence="2 3" key="1">
    <citation type="submission" date="2020-07" db="EMBL/GenBank/DDBJ databases">
        <title>Comparative genomics of pyrophilous fungi reveals a link between fire events and developmental genes.</title>
        <authorList>
            <consortium name="DOE Joint Genome Institute"/>
            <person name="Steindorff A.S."/>
            <person name="Carver A."/>
            <person name="Calhoun S."/>
            <person name="Stillman K."/>
            <person name="Liu H."/>
            <person name="Lipzen A."/>
            <person name="Pangilinan J."/>
            <person name="Labutti K."/>
            <person name="Bruns T.D."/>
            <person name="Grigoriev I.V."/>
        </authorList>
    </citation>
    <scope>NUCLEOTIDE SEQUENCE [LARGE SCALE GENOMIC DNA]</scope>
    <source>
        <strain evidence="2 3">CBS 144469</strain>
    </source>
</reference>
<dbReference type="Proteomes" id="UP000521943">
    <property type="component" value="Unassembled WGS sequence"/>
</dbReference>
<sequence length="355" mass="40172">MSQIPSTTDSPDRAQDSQSTSSLKRSRRRAEALKEWEDETKEAMAQRERKRARREAGLEEGLFIAKDKSGKTWFESREVPVSHVAEKKKKMKDLDDEFMDSIPPSLKGITFMEYLGYLDIVEGSDFEDSDDDAHDSAVDSKSDSPVDTRNVEGAENGNLKRAGTGDSVEEGVEHEDETHKMYNRLVHPNNHRTNIPPSPQPMSITQDTWSRHSWAWASPEQRDYLEEIAVHHRSFMLVYGPEVGRKRVLRALRTNWLPQWPVTPALIAKGLLPPDAADRDFELNDDQRTLVHTAEKECIQGQVADGEQGLSPQWTSTPTRWHPIAELDERRDELGGVDAVALGSWCNGGEFQNVV</sequence>
<comment type="caution">
    <text evidence="2">The sequence shown here is derived from an EMBL/GenBank/DDBJ whole genome shotgun (WGS) entry which is preliminary data.</text>
</comment>
<organism evidence="2 3">
    <name type="scientific">Ephemerocybe angulata</name>
    <dbReference type="NCBI Taxonomy" id="980116"/>
    <lineage>
        <taxon>Eukaryota</taxon>
        <taxon>Fungi</taxon>
        <taxon>Dikarya</taxon>
        <taxon>Basidiomycota</taxon>
        <taxon>Agaricomycotina</taxon>
        <taxon>Agaricomycetes</taxon>
        <taxon>Agaricomycetidae</taxon>
        <taxon>Agaricales</taxon>
        <taxon>Agaricineae</taxon>
        <taxon>Psathyrellaceae</taxon>
        <taxon>Ephemerocybe</taxon>
    </lineage>
</organism>
<evidence type="ECO:0000256" key="1">
    <source>
        <dbReference type="SAM" id="MobiDB-lite"/>
    </source>
</evidence>
<feature type="region of interest" description="Disordered" evidence="1">
    <location>
        <begin position="126"/>
        <end position="176"/>
    </location>
</feature>
<gene>
    <name evidence="2" type="ORF">DFP72DRAFT_854554</name>
</gene>
<feature type="compositionally biased region" description="Basic and acidic residues" evidence="1">
    <location>
        <begin position="134"/>
        <end position="152"/>
    </location>
</feature>
<feature type="compositionally biased region" description="Basic and acidic residues" evidence="1">
    <location>
        <begin position="29"/>
        <end position="47"/>
    </location>
</feature>
<name>A0A8H6HK27_9AGAR</name>
<proteinExistence type="predicted"/>
<dbReference type="EMBL" id="JACGCI010000083">
    <property type="protein sequence ID" value="KAF6747233.1"/>
    <property type="molecule type" value="Genomic_DNA"/>
</dbReference>
<keyword evidence="3" id="KW-1185">Reference proteome</keyword>